<evidence type="ECO:0000256" key="17">
    <source>
        <dbReference type="ARBA" id="ARBA00023065"/>
    </source>
</evidence>
<keyword evidence="13" id="KW-0460">Magnesium</keyword>
<feature type="transmembrane region" description="Helical" evidence="22">
    <location>
        <begin position="200"/>
        <end position="220"/>
    </location>
</feature>
<dbReference type="Pfam" id="PF00122">
    <property type="entry name" value="E1-E2_ATPase"/>
    <property type="match status" value="1"/>
</dbReference>
<feature type="transmembrane region" description="Helical" evidence="22">
    <location>
        <begin position="165"/>
        <end position="188"/>
    </location>
</feature>
<feature type="transmembrane region" description="Helical" evidence="22">
    <location>
        <begin position="411"/>
        <end position="434"/>
    </location>
</feature>
<dbReference type="NCBIfam" id="TIGR01511">
    <property type="entry name" value="ATPase-IB1_Cu"/>
    <property type="match status" value="1"/>
</dbReference>
<feature type="region of interest" description="Disordered" evidence="23">
    <location>
        <begin position="842"/>
        <end position="880"/>
    </location>
</feature>
<feature type="domain" description="HMA" evidence="24">
    <location>
        <begin position="79"/>
        <end position="144"/>
    </location>
</feature>
<dbReference type="Gene3D" id="3.40.50.1000">
    <property type="entry name" value="HAD superfamily/HAD-like"/>
    <property type="match status" value="1"/>
</dbReference>
<dbReference type="InterPro" id="IPR036412">
    <property type="entry name" value="HAD-like_sf"/>
</dbReference>
<feature type="transmembrane region" description="Helical" evidence="22">
    <location>
        <begin position="259"/>
        <end position="278"/>
    </location>
</feature>
<dbReference type="InterPro" id="IPR006121">
    <property type="entry name" value="HMA_dom"/>
</dbReference>
<dbReference type="CDD" id="cd00371">
    <property type="entry name" value="HMA"/>
    <property type="match status" value="2"/>
</dbReference>
<evidence type="ECO:0000256" key="18">
    <source>
        <dbReference type="ARBA" id="ARBA00023136"/>
    </source>
</evidence>
<dbReference type="NCBIfam" id="TIGR00003">
    <property type="entry name" value="copper ion binding protein"/>
    <property type="match status" value="1"/>
</dbReference>
<dbReference type="PRINTS" id="PR00942">
    <property type="entry name" value="CUATPASEI"/>
</dbReference>
<keyword evidence="16" id="KW-0186">Copper</keyword>
<keyword evidence="10 22" id="KW-0547">Nucleotide-binding</keyword>
<evidence type="ECO:0000256" key="13">
    <source>
        <dbReference type="ARBA" id="ARBA00022842"/>
    </source>
</evidence>
<comment type="catalytic activity">
    <reaction evidence="21">
        <text>Cu(+)(in) + ATP + H2O = Cu(+)(out) + ADP + phosphate + H(+)</text>
        <dbReference type="Rhea" id="RHEA:25792"/>
        <dbReference type="ChEBI" id="CHEBI:15377"/>
        <dbReference type="ChEBI" id="CHEBI:15378"/>
        <dbReference type="ChEBI" id="CHEBI:30616"/>
        <dbReference type="ChEBI" id="CHEBI:43474"/>
        <dbReference type="ChEBI" id="CHEBI:49552"/>
        <dbReference type="ChEBI" id="CHEBI:456216"/>
        <dbReference type="EC" id="7.2.2.8"/>
    </reaction>
</comment>
<accession>A0ABM9CJ75</accession>
<evidence type="ECO:0000256" key="23">
    <source>
        <dbReference type="SAM" id="MobiDB-lite"/>
    </source>
</evidence>
<keyword evidence="6" id="KW-0597">Phosphoprotein</keyword>
<evidence type="ECO:0000313" key="26">
    <source>
        <dbReference type="Proteomes" id="UP000838686"/>
    </source>
</evidence>
<dbReference type="InterPro" id="IPR023214">
    <property type="entry name" value="HAD_sf"/>
</dbReference>
<sequence>MSQSHAGSNDKQATLQITGMTCAACATRIEKGLNKLEGVSQANVNFALEQASIQFDPAKVDRLRLEQKITSLGYGTVKEAIDLDIMGMTCAACATRIEKGLNKMDGVEATVNLTLETAHIEYIPSMVSTADMIKKVEKLGYKAKPKTDAKSDGDHRQKEIRRQRWTLIVSAILTFPLLWAMVGHFSFTSWIPSPDIFMEAWFQFALATPVQFIIGARFYIGAFKALRNGSANMDVLVALGTSAAYFYSLYVTIRDVSSALYYETSAVLITLILLGKLFEALAKGRSSEAIKSLMGLQAKSAIVIRSGVEMSVPVEDVVVGDIVIVKPGEKVPVDGIVVEGISAVDESMLTGESIPVEKHSGESVIGATLNKNGVLKVEATKIGKETALSQIIKVVEEAQGSKAPIQRVADVISGVFVPIVVGIAVVTFLIWYFAAEPGDLAAALEKAIAVLVIACPCALGLATPTSIMAGSGRAAELGILFKGGEHLENTHRVTTVVLDKTGTVTKGKPELTDVRIDTDYCEESQVLSWVGAAEKNSEHPLAEAIVAGIRDKGIALPKADSFQAIPGYGIMAEVDGRGIMVGTKKLMAQYSVKAEKAFEEMSKLESEGKTAMLVAVDGRYAGMVAVADTIKETSKQAIARMKEMGLEVVMITGDNERTAKAIASQVGIDHVLAEVLPDGKANEVKKLQESGKKVAMVGDGINDAPALATADIGMAIGTGTDVAMEAADVTLMRGDLNSIPDAISLSKKTMLNIKQNLFWALGYNVIGIPIAAMGYLEPWLAGAAMALSSVSVVLNALRLQNVDRKSEERNVGMSRRQFILMILLVVMAFFAGYGFGKQSNAPEASHESSALDQGAAKQEEAAGHGHGGSDSHGSDSEGDSANKVAAKAVWSVENAQSGQEASITIHIQDEAGNPLDKLDIEHEKLLHLIVVSKDLSYFNHIHPEYKGQGEFVITNNFPSGGTYKLIADFVPTGGRKTTQTEWIEVAGVPAESVPLAVEDGHSKTVDGVEITLENDHPEAGKDFELSFTLADASTKEPVTDLEPYLGAVGHVVIISEDTEDYLHVHPVNEESTGPEAKFMTSFPSKGTYKIWGQFQRDGQVLTVPFVVQVP</sequence>
<dbReference type="Pfam" id="PF00702">
    <property type="entry name" value="Hydrolase"/>
    <property type="match status" value="1"/>
</dbReference>
<dbReference type="SUPFAM" id="SSF55008">
    <property type="entry name" value="HMA, heavy metal-associated domain"/>
    <property type="match status" value="2"/>
</dbReference>
<evidence type="ECO:0000256" key="10">
    <source>
        <dbReference type="ARBA" id="ARBA00022741"/>
    </source>
</evidence>
<evidence type="ECO:0000256" key="14">
    <source>
        <dbReference type="ARBA" id="ARBA00022967"/>
    </source>
</evidence>
<comment type="caution">
    <text evidence="25">The sequence shown here is derived from an EMBL/GenBank/DDBJ whole genome shotgun (WGS) entry which is preliminary data.</text>
</comment>
<organism evidence="25 26">
    <name type="scientific">Paenibacillus plantiphilus</name>
    <dbReference type="NCBI Taxonomy" id="2905650"/>
    <lineage>
        <taxon>Bacteria</taxon>
        <taxon>Bacillati</taxon>
        <taxon>Bacillota</taxon>
        <taxon>Bacilli</taxon>
        <taxon>Bacillales</taxon>
        <taxon>Paenibacillaceae</taxon>
        <taxon>Paenibacillus</taxon>
    </lineage>
</organism>
<dbReference type="Proteomes" id="UP000838686">
    <property type="component" value="Unassembled WGS sequence"/>
</dbReference>
<evidence type="ECO:0000256" key="8">
    <source>
        <dbReference type="ARBA" id="ARBA00022723"/>
    </source>
</evidence>
<name>A0ABM9CJ75_9BACL</name>
<dbReference type="EC" id="7.2.2.8" evidence="3"/>
<evidence type="ECO:0000256" key="3">
    <source>
        <dbReference type="ARBA" id="ARBA00012517"/>
    </source>
</evidence>
<keyword evidence="5" id="KW-0813">Transport</keyword>
<evidence type="ECO:0000256" key="5">
    <source>
        <dbReference type="ARBA" id="ARBA00022448"/>
    </source>
</evidence>
<dbReference type="InterPro" id="IPR008250">
    <property type="entry name" value="ATPase_P-typ_transduc_dom_A_sf"/>
</dbReference>
<evidence type="ECO:0000256" key="20">
    <source>
        <dbReference type="ARBA" id="ARBA00033239"/>
    </source>
</evidence>
<keyword evidence="22" id="KW-1003">Cell membrane</keyword>
<dbReference type="SUPFAM" id="SSF81665">
    <property type="entry name" value="Calcium ATPase, transmembrane domain M"/>
    <property type="match status" value="1"/>
</dbReference>
<keyword evidence="8 22" id="KW-0479">Metal-binding</keyword>
<dbReference type="CDD" id="cd02094">
    <property type="entry name" value="P-type_ATPase_Cu-like"/>
    <property type="match status" value="1"/>
</dbReference>
<keyword evidence="11" id="KW-0187">Copper transport</keyword>
<dbReference type="SFLD" id="SFLDG00002">
    <property type="entry name" value="C1.7:_P-type_atpase_like"/>
    <property type="match status" value="1"/>
</dbReference>
<evidence type="ECO:0000256" key="21">
    <source>
        <dbReference type="ARBA" id="ARBA00049289"/>
    </source>
</evidence>
<dbReference type="InterPro" id="IPR006122">
    <property type="entry name" value="HMA_Cu_ion-bd"/>
</dbReference>
<dbReference type="InterPro" id="IPR059000">
    <property type="entry name" value="ATPase_P-type_domA"/>
</dbReference>
<dbReference type="PANTHER" id="PTHR43520">
    <property type="entry name" value="ATP7, ISOFORM B"/>
    <property type="match status" value="1"/>
</dbReference>
<evidence type="ECO:0000313" key="25">
    <source>
        <dbReference type="EMBL" id="CAH1214429.1"/>
    </source>
</evidence>
<feature type="transmembrane region" description="Helical" evidence="22">
    <location>
        <begin position="818"/>
        <end position="836"/>
    </location>
</feature>
<evidence type="ECO:0000256" key="12">
    <source>
        <dbReference type="ARBA" id="ARBA00022840"/>
    </source>
</evidence>
<dbReference type="PROSITE" id="PS50846">
    <property type="entry name" value="HMA_2"/>
    <property type="match status" value="2"/>
</dbReference>
<feature type="transmembrane region" description="Helical" evidence="22">
    <location>
        <begin position="779"/>
        <end position="797"/>
    </location>
</feature>
<dbReference type="InterPro" id="IPR023298">
    <property type="entry name" value="ATPase_P-typ_TM_dom_sf"/>
</dbReference>
<dbReference type="PRINTS" id="PR00119">
    <property type="entry name" value="CATATPASE"/>
</dbReference>
<keyword evidence="7 22" id="KW-0812">Transmembrane</keyword>
<evidence type="ECO:0000259" key="24">
    <source>
        <dbReference type="PROSITE" id="PS50846"/>
    </source>
</evidence>
<feature type="compositionally biased region" description="Basic and acidic residues" evidence="23">
    <location>
        <begin position="857"/>
        <end position="875"/>
    </location>
</feature>
<evidence type="ECO:0000256" key="19">
    <source>
        <dbReference type="ARBA" id="ARBA00029719"/>
    </source>
</evidence>
<dbReference type="Gene3D" id="3.30.70.100">
    <property type="match status" value="2"/>
</dbReference>
<evidence type="ECO:0000256" key="6">
    <source>
        <dbReference type="ARBA" id="ARBA00022553"/>
    </source>
</evidence>
<feature type="domain" description="HMA" evidence="24">
    <location>
        <begin position="11"/>
        <end position="77"/>
    </location>
</feature>
<dbReference type="Gene3D" id="2.70.150.10">
    <property type="entry name" value="Calcium-transporting ATPase, cytoplasmic transduction domain A"/>
    <property type="match status" value="1"/>
</dbReference>
<evidence type="ECO:0000256" key="22">
    <source>
        <dbReference type="RuleBase" id="RU362081"/>
    </source>
</evidence>
<protein>
    <recommendedName>
        <fullName evidence="4">Copper-exporting P-type ATPase</fullName>
        <ecNumber evidence="3">7.2.2.8</ecNumber>
    </recommendedName>
    <alternativeName>
        <fullName evidence="19">Copper-exporting P-type ATPase A</fullName>
    </alternativeName>
    <alternativeName>
        <fullName evidence="20">Cu(+)-exporting ATPase</fullName>
    </alternativeName>
</protein>
<evidence type="ECO:0000256" key="11">
    <source>
        <dbReference type="ARBA" id="ARBA00022796"/>
    </source>
</evidence>
<evidence type="ECO:0000256" key="2">
    <source>
        <dbReference type="ARBA" id="ARBA00006024"/>
    </source>
</evidence>
<keyword evidence="15 22" id="KW-1133">Transmembrane helix</keyword>
<dbReference type="InterPro" id="IPR018303">
    <property type="entry name" value="ATPase_P-typ_P_site"/>
</dbReference>
<dbReference type="Gene3D" id="3.40.1110.10">
    <property type="entry name" value="Calcium-transporting ATPase, cytoplasmic domain N"/>
    <property type="match status" value="1"/>
</dbReference>
<proteinExistence type="inferred from homology"/>
<evidence type="ECO:0000256" key="7">
    <source>
        <dbReference type="ARBA" id="ARBA00022692"/>
    </source>
</evidence>
<gene>
    <name evidence="25" type="primary">kdpB_1</name>
    <name evidence="25" type="ORF">PAECIP111893_03797</name>
</gene>
<dbReference type="InterPro" id="IPR001757">
    <property type="entry name" value="P_typ_ATPase"/>
</dbReference>
<dbReference type="PRINTS" id="PR00943">
    <property type="entry name" value="CUATPASE"/>
</dbReference>
<dbReference type="InterPro" id="IPR017969">
    <property type="entry name" value="Heavy-metal-associated_CS"/>
</dbReference>
<dbReference type="InterPro" id="IPR023299">
    <property type="entry name" value="ATPase_P-typ_cyto_dom_N"/>
</dbReference>
<dbReference type="EMBL" id="CAKMMF010000023">
    <property type="protein sequence ID" value="CAH1214429.1"/>
    <property type="molecule type" value="Genomic_DNA"/>
</dbReference>
<keyword evidence="9" id="KW-0677">Repeat</keyword>
<feature type="transmembrane region" description="Helical" evidence="22">
    <location>
        <begin position="232"/>
        <end position="253"/>
    </location>
</feature>
<dbReference type="PROSITE" id="PS00154">
    <property type="entry name" value="ATPASE_E1_E2"/>
    <property type="match status" value="1"/>
</dbReference>
<evidence type="ECO:0000256" key="15">
    <source>
        <dbReference type="ARBA" id="ARBA00022989"/>
    </source>
</evidence>
<comment type="subcellular location">
    <subcellularLocation>
        <location evidence="22">Cell membrane</location>
    </subcellularLocation>
    <subcellularLocation>
        <location evidence="1">Endomembrane system</location>
        <topology evidence="1">Multi-pass membrane protein</topology>
    </subcellularLocation>
</comment>
<feature type="transmembrane region" description="Helical" evidence="22">
    <location>
        <begin position="440"/>
        <end position="463"/>
    </location>
</feature>
<dbReference type="GO" id="GO:0005524">
    <property type="term" value="F:ATP binding"/>
    <property type="evidence" value="ECO:0007669"/>
    <property type="project" value="UniProtKB-KW"/>
</dbReference>
<keyword evidence="18 22" id="KW-0472">Membrane</keyword>
<dbReference type="NCBIfam" id="TIGR01525">
    <property type="entry name" value="ATPase-IB_hvy"/>
    <property type="match status" value="1"/>
</dbReference>
<dbReference type="InterPro" id="IPR027256">
    <property type="entry name" value="P-typ_ATPase_IB"/>
</dbReference>
<dbReference type="NCBIfam" id="TIGR01494">
    <property type="entry name" value="ATPase_P-type"/>
    <property type="match status" value="1"/>
</dbReference>
<evidence type="ECO:0000256" key="4">
    <source>
        <dbReference type="ARBA" id="ARBA00015102"/>
    </source>
</evidence>
<dbReference type="SFLD" id="SFLDF00027">
    <property type="entry name" value="p-type_atpase"/>
    <property type="match status" value="1"/>
</dbReference>
<dbReference type="SFLD" id="SFLDS00003">
    <property type="entry name" value="Haloacid_Dehalogenase"/>
    <property type="match status" value="1"/>
</dbReference>
<evidence type="ECO:0000256" key="16">
    <source>
        <dbReference type="ARBA" id="ARBA00023008"/>
    </source>
</evidence>
<dbReference type="Pfam" id="PF00403">
    <property type="entry name" value="HMA"/>
    <property type="match status" value="2"/>
</dbReference>
<dbReference type="InterPro" id="IPR044492">
    <property type="entry name" value="P_typ_ATPase_HD_dom"/>
</dbReference>
<comment type="similarity">
    <text evidence="2 22">Belongs to the cation transport ATPase (P-type) (TC 3.A.3) family. Type IB subfamily.</text>
</comment>
<keyword evidence="26" id="KW-1185">Reference proteome</keyword>
<feature type="transmembrane region" description="Helical" evidence="22">
    <location>
        <begin position="756"/>
        <end position="773"/>
    </location>
</feature>
<keyword evidence="12 22" id="KW-0067">ATP-binding</keyword>
<dbReference type="PANTHER" id="PTHR43520:SF8">
    <property type="entry name" value="P-TYPE CU(+) TRANSPORTER"/>
    <property type="match status" value="1"/>
</dbReference>
<reference evidence="25" key="1">
    <citation type="submission" date="2022-01" db="EMBL/GenBank/DDBJ databases">
        <authorList>
            <person name="Criscuolo A."/>
        </authorList>
    </citation>
    <scope>NUCLEOTIDE SEQUENCE</scope>
    <source>
        <strain evidence="25">CIP111893</strain>
    </source>
</reference>
<keyword evidence="17" id="KW-0406">Ion transport</keyword>
<dbReference type="InterPro" id="IPR036163">
    <property type="entry name" value="HMA_dom_sf"/>
</dbReference>
<feature type="compositionally biased region" description="Polar residues" evidence="23">
    <location>
        <begin position="842"/>
        <end position="851"/>
    </location>
</feature>
<evidence type="ECO:0000256" key="1">
    <source>
        <dbReference type="ARBA" id="ARBA00004127"/>
    </source>
</evidence>
<keyword evidence="14" id="KW-1278">Translocase</keyword>
<dbReference type="SUPFAM" id="SSF56784">
    <property type="entry name" value="HAD-like"/>
    <property type="match status" value="1"/>
</dbReference>
<dbReference type="PROSITE" id="PS01047">
    <property type="entry name" value="HMA_1"/>
    <property type="match status" value="2"/>
</dbReference>
<evidence type="ECO:0000256" key="9">
    <source>
        <dbReference type="ARBA" id="ARBA00022737"/>
    </source>
</evidence>
<dbReference type="SUPFAM" id="SSF81653">
    <property type="entry name" value="Calcium ATPase, transduction domain A"/>
    <property type="match status" value="1"/>
</dbReference>